<reference evidence="6" key="1">
    <citation type="journal article" date="2023" name="Mar. Drugs">
        <title>Gemmata algarum, a Novel Planctomycete Isolated from an Algal Mat, Displays Antimicrobial Activity.</title>
        <authorList>
            <person name="Kumar G."/>
            <person name="Kallscheuer N."/>
            <person name="Kashif M."/>
            <person name="Ahamad S."/>
            <person name="Jagadeeshwari U."/>
            <person name="Pannikurungottu S."/>
            <person name="Haufschild T."/>
            <person name="Kabuu M."/>
            <person name="Sasikala C."/>
            <person name="Jogler C."/>
            <person name="Ramana C."/>
        </authorList>
    </citation>
    <scope>NUCLEOTIDE SEQUENCE [LARGE SCALE GENOMIC DNA]</scope>
    <source>
        <strain evidence="6">JC673</strain>
    </source>
</reference>
<evidence type="ECO:0000256" key="1">
    <source>
        <dbReference type="ARBA" id="ARBA00001933"/>
    </source>
</evidence>
<dbReference type="Pfam" id="PF01212">
    <property type="entry name" value="Beta_elim_lyase"/>
    <property type="match status" value="1"/>
</dbReference>
<proteinExistence type="inferred from homology"/>
<evidence type="ECO:0000256" key="2">
    <source>
        <dbReference type="ARBA" id="ARBA00006966"/>
    </source>
</evidence>
<comment type="caution">
    <text evidence="5">The sequence shown here is derived from an EMBL/GenBank/DDBJ whole genome shotgun (WGS) entry which is preliminary data.</text>
</comment>
<dbReference type="InterPro" id="IPR023603">
    <property type="entry name" value="Low_specificity_L-TA-like"/>
</dbReference>
<evidence type="ECO:0000313" key="5">
    <source>
        <dbReference type="EMBL" id="MDY3559718.1"/>
    </source>
</evidence>
<dbReference type="NCBIfam" id="NF007825">
    <property type="entry name" value="PRK10534.1"/>
    <property type="match status" value="1"/>
</dbReference>
<dbReference type="PANTHER" id="PTHR48097:SF9">
    <property type="entry name" value="L-THREONINE ALDOLASE"/>
    <property type="match status" value="1"/>
</dbReference>
<dbReference type="PIRSF" id="PIRSF017617">
    <property type="entry name" value="Thr_aldolase"/>
    <property type="match status" value="1"/>
</dbReference>
<dbReference type="InterPro" id="IPR001597">
    <property type="entry name" value="ArAA_b-elim_lyase/Thr_aldolase"/>
</dbReference>
<evidence type="ECO:0000256" key="3">
    <source>
        <dbReference type="ARBA" id="ARBA00022898"/>
    </source>
</evidence>
<dbReference type="SUPFAM" id="SSF53383">
    <property type="entry name" value="PLP-dependent transferases"/>
    <property type="match status" value="1"/>
</dbReference>
<gene>
    <name evidence="5" type="primary">ltaE</name>
    <name evidence="5" type="ORF">R5W23_000876</name>
</gene>
<comment type="similarity">
    <text evidence="2">Belongs to the threonine aldolase family.</text>
</comment>
<dbReference type="InterPro" id="IPR015422">
    <property type="entry name" value="PyrdxlP-dep_Trfase_small"/>
</dbReference>
<organism evidence="5 6">
    <name type="scientific">Gemmata algarum</name>
    <dbReference type="NCBI Taxonomy" id="2975278"/>
    <lineage>
        <taxon>Bacteria</taxon>
        <taxon>Pseudomonadati</taxon>
        <taxon>Planctomycetota</taxon>
        <taxon>Planctomycetia</taxon>
        <taxon>Gemmatales</taxon>
        <taxon>Gemmataceae</taxon>
        <taxon>Gemmata</taxon>
    </lineage>
</organism>
<dbReference type="Gene3D" id="3.40.640.10">
    <property type="entry name" value="Type I PLP-dependent aspartate aminotransferase-like (Major domain)"/>
    <property type="match status" value="1"/>
</dbReference>
<dbReference type="CDD" id="cd06502">
    <property type="entry name" value="TA_like"/>
    <property type="match status" value="1"/>
</dbReference>
<dbReference type="InterPro" id="IPR015421">
    <property type="entry name" value="PyrdxlP-dep_Trfase_major"/>
</dbReference>
<keyword evidence="6" id="KW-1185">Reference proteome</keyword>
<dbReference type="EC" id="4.1.2.48" evidence="5"/>
<dbReference type="EMBL" id="JAXBLV010000133">
    <property type="protein sequence ID" value="MDY3559718.1"/>
    <property type="molecule type" value="Genomic_DNA"/>
</dbReference>
<evidence type="ECO:0000313" key="6">
    <source>
        <dbReference type="Proteomes" id="UP001272242"/>
    </source>
</evidence>
<keyword evidence="5" id="KW-0456">Lyase</keyword>
<dbReference type="Gene3D" id="3.90.1150.10">
    <property type="entry name" value="Aspartate Aminotransferase, domain 1"/>
    <property type="match status" value="1"/>
</dbReference>
<dbReference type="InterPro" id="IPR015424">
    <property type="entry name" value="PyrdxlP-dep_Trfase"/>
</dbReference>
<comment type="cofactor">
    <cofactor evidence="1">
        <name>pyridoxal 5'-phosphate</name>
        <dbReference type="ChEBI" id="CHEBI:597326"/>
    </cofactor>
</comment>
<sequence>MSSPSIRERQMIDLRSDTVTRPTPGMLAAMTAAPVGDDVYGEDPTVNELERRTAALFGLEAGLFVPSGTMANQIAVRVHCRPQDEALLETTSHIRLWEAGGAAALSGVTLTPIDSPTRDGRLGASDFAGRVSPDDMHSVRTRLVCLEVTHNRGGGTVLSPDAIGDISRWARQHNLAMHLDGARVWNAIVKTGVPADVWGRMFDTVNVCFSKGLGTPVGSMLLGPRDLIAQARRIRKLFGGAMRQVGFLAAACLYALDHHIERLAEDHENAQVIAKAVEEVPGFTLAPRTVETNLVWFEVDARHGNAKAVAERLKAKGVLVAPLGAHVVRVVTHLDVSREQCQKAAGAIRALAG</sequence>
<evidence type="ECO:0000259" key="4">
    <source>
        <dbReference type="Pfam" id="PF01212"/>
    </source>
</evidence>
<keyword evidence="3" id="KW-0663">Pyridoxal phosphate</keyword>
<dbReference type="NCBIfam" id="NF041359">
    <property type="entry name" value="GntG_guanitoxin"/>
    <property type="match status" value="1"/>
</dbReference>
<dbReference type="Proteomes" id="UP001272242">
    <property type="component" value="Unassembled WGS sequence"/>
</dbReference>
<dbReference type="PANTHER" id="PTHR48097">
    <property type="entry name" value="L-THREONINE ALDOLASE-RELATED"/>
    <property type="match status" value="1"/>
</dbReference>
<dbReference type="GO" id="GO:0016829">
    <property type="term" value="F:lyase activity"/>
    <property type="evidence" value="ECO:0007669"/>
    <property type="project" value="UniProtKB-KW"/>
</dbReference>
<accession>A0ABU5EXQ6</accession>
<name>A0ABU5EXQ6_9BACT</name>
<protein>
    <submittedName>
        <fullName evidence="5">Low-specificity L-threonine aldolase</fullName>
        <ecNumber evidence="5">4.1.2.48</ecNumber>
    </submittedName>
</protein>
<feature type="domain" description="Aromatic amino acid beta-eliminating lyase/threonine aldolase" evidence="4">
    <location>
        <begin position="13"/>
        <end position="297"/>
    </location>
</feature>